<dbReference type="EMBL" id="LR797049">
    <property type="protein sequence ID" value="CAB4183562.1"/>
    <property type="molecule type" value="Genomic_DNA"/>
</dbReference>
<evidence type="ECO:0000313" key="1">
    <source>
        <dbReference type="EMBL" id="CAB4183562.1"/>
    </source>
</evidence>
<protein>
    <submittedName>
        <fullName evidence="1">Uncharacterized protein</fullName>
    </submittedName>
</protein>
<proteinExistence type="predicted"/>
<accession>A0A6J5QIL1</accession>
<name>A0A6J5QIL1_9CAUD</name>
<gene>
    <name evidence="1" type="ORF">UFOVP1106_6</name>
</gene>
<sequence length="163" mass="18070">MVDDVLNKYGQLVVSQLRDAIKNKPLPRRGGKSYVANASGDLEKTLNFEVENGVLKVYANRYIGSLIFGRKPTTNSGNGVLKEKIRQWIDDKGIVPKDNISKDSLAFVIARSIHKNGTLLYPQGSDLLSAIVTDKLINDLKSDIFLEFTDIVKTSFQTIKKAA</sequence>
<reference evidence="1" key="1">
    <citation type="submission" date="2020-05" db="EMBL/GenBank/DDBJ databases">
        <authorList>
            <person name="Chiriac C."/>
            <person name="Salcher M."/>
            <person name="Ghai R."/>
            <person name="Kavagutti S V."/>
        </authorList>
    </citation>
    <scope>NUCLEOTIDE SEQUENCE</scope>
</reference>
<organism evidence="1">
    <name type="scientific">uncultured Caudovirales phage</name>
    <dbReference type="NCBI Taxonomy" id="2100421"/>
    <lineage>
        <taxon>Viruses</taxon>
        <taxon>Duplodnaviria</taxon>
        <taxon>Heunggongvirae</taxon>
        <taxon>Uroviricota</taxon>
        <taxon>Caudoviricetes</taxon>
        <taxon>Peduoviridae</taxon>
        <taxon>Maltschvirus</taxon>
        <taxon>Maltschvirus maltsch</taxon>
    </lineage>
</organism>